<name>A0A103DV80_9BURK</name>
<evidence type="ECO:0000313" key="3">
    <source>
        <dbReference type="EMBL" id="KVE23340.1"/>
    </source>
</evidence>
<organism evidence="3 4">
    <name type="scientific">Burkholderia singularis</name>
    <dbReference type="NCBI Taxonomy" id="1503053"/>
    <lineage>
        <taxon>Bacteria</taxon>
        <taxon>Pseudomonadati</taxon>
        <taxon>Pseudomonadota</taxon>
        <taxon>Betaproteobacteria</taxon>
        <taxon>Burkholderiales</taxon>
        <taxon>Burkholderiaceae</taxon>
        <taxon>Burkholderia</taxon>
        <taxon>pseudomallei group</taxon>
    </lineage>
</organism>
<dbReference type="PANTHER" id="PTHR43540:SF14">
    <property type="entry name" value="ISOCHORISMATASE"/>
    <property type="match status" value="1"/>
</dbReference>
<dbReference type="InterPro" id="IPR050272">
    <property type="entry name" value="Isochorismatase-like_hydrls"/>
</dbReference>
<dbReference type="EMBL" id="LOWA01000059">
    <property type="protein sequence ID" value="KVE23340.1"/>
    <property type="molecule type" value="Genomic_DNA"/>
</dbReference>
<reference evidence="3 4" key="1">
    <citation type="submission" date="2015-11" db="EMBL/GenBank/DDBJ databases">
        <title>Expanding the genomic diversity of Burkholderia species for the development of highly accurate diagnostics.</title>
        <authorList>
            <person name="Sahl J."/>
            <person name="Keim P."/>
            <person name="Wagner D."/>
        </authorList>
    </citation>
    <scope>NUCLEOTIDE SEQUENCE [LARGE SCALE GENOMIC DNA]</scope>
    <source>
        <strain evidence="3 4">TSV85</strain>
    </source>
</reference>
<dbReference type="RefSeq" id="WP_059520645.1">
    <property type="nucleotide sequence ID" value="NZ_LOWA01000059.1"/>
</dbReference>
<keyword evidence="1 3" id="KW-0378">Hydrolase</keyword>
<dbReference type="OrthoDB" id="1157330at2"/>
<dbReference type="GO" id="GO:0016787">
    <property type="term" value="F:hydrolase activity"/>
    <property type="evidence" value="ECO:0007669"/>
    <property type="project" value="UniProtKB-KW"/>
</dbReference>
<gene>
    <name evidence="3" type="ORF">WS67_02340</name>
</gene>
<sequence length="185" mass="19772">MKGAAVLVIDMQRGLLQGARPAHALGEIVAGINRLTAAARAAHAPVCFVQHDGEPDDGDDIAPGTPGWELHADLVRAPADWSIRKRVSDAFQDTPLAAGLDRHGISHVILCGYATQFCVDATARRAALIGYRTTVVADLHTTCDWPHLSAAQIITHHNLTWKNCTYSGNGVVPRPLGDVLAMEFA</sequence>
<dbReference type="Proteomes" id="UP000062788">
    <property type="component" value="Unassembled WGS sequence"/>
</dbReference>
<comment type="caution">
    <text evidence="3">The sequence shown here is derived from an EMBL/GenBank/DDBJ whole genome shotgun (WGS) entry which is preliminary data.</text>
</comment>
<dbReference type="SUPFAM" id="SSF52499">
    <property type="entry name" value="Isochorismatase-like hydrolases"/>
    <property type="match status" value="1"/>
</dbReference>
<proteinExistence type="predicted"/>
<dbReference type="PANTHER" id="PTHR43540">
    <property type="entry name" value="PEROXYUREIDOACRYLATE/UREIDOACRYLATE AMIDOHYDROLASE-RELATED"/>
    <property type="match status" value="1"/>
</dbReference>
<evidence type="ECO:0000313" key="4">
    <source>
        <dbReference type="Proteomes" id="UP000062788"/>
    </source>
</evidence>
<keyword evidence="4" id="KW-1185">Reference proteome</keyword>
<dbReference type="InterPro" id="IPR000868">
    <property type="entry name" value="Isochorismatase-like_dom"/>
</dbReference>
<dbReference type="InterPro" id="IPR036380">
    <property type="entry name" value="Isochorismatase-like_sf"/>
</dbReference>
<protein>
    <submittedName>
        <fullName evidence="3">Hydrolase</fullName>
    </submittedName>
</protein>
<evidence type="ECO:0000256" key="1">
    <source>
        <dbReference type="ARBA" id="ARBA00022801"/>
    </source>
</evidence>
<dbReference type="AlphaFoldDB" id="A0A103DV80"/>
<dbReference type="Gene3D" id="3.40.50.850">
    <property type="entry name" value="Isochorismatase-like"/>
    <property type="match status" value="1"/>
</dbReference>
<accession>A0A103DV80</accession>
<dbReference type="Pfam" id="PF00857">
    <property type="entry name" value="Isochorismatase"/>
    <property type="match status" value="1"/>
</dbReference>
<evidence type="ECO:0000259" key="2">
    <source>
        <dbReference type="Pfam" id="PF00857"/>
    </source>
</evidence>
<feature type="domain" description="Isochorismatase-like" evidence="2">
    <location>
        <begin position="5"/>
        <end position="144"/>
    </location>
</feature>